<comment type="similarity">
    <text evidence="15">Belongs to the LpxC family.</text>
</comment>
<dbReference type="InterPro" id="IPR013114">
    <property type="entry name" value="FabA_FabZ"/>
</dbReference>
<dbReference type="NCBIfam" id="NF009667">
    <property type="entry name" value="PRK13188.1"/>
    <property type="match status" value="1"/>
</dbReference>
<keyword evidence="5 16" id="KW-0963">Cytoplasm</keyword>
<keyword evidence="12 16" id="KW-0456">Lyase</keyword>
<dbReference type="PANTHER" id="PTHR33694">
    <property type="entry name" value="UDP-3-O-ACYL-N-ACETYLGLUCOSAMINE DEACETYLASE 1, MITOCHONDRIAL-RELATED"/>
    <property type="match status" value="1"/>
</dbReference>
<keyword evidence="9 15" id="KW-0378">Hydrolase</keyword>
<name>A0A933ML75_UNCT6</name>
<dbReference type="InterPro" id="IPR015870">
    <property type="entry name" value="UDP-acyl_N-AcGlcN_deAcase_N"/>
</dbReference>
<evidence type="ECO:0000256" key="7">
    <source>
        <dbReference type="ARBA" id="ARBA00022556"/>
    </source>
</evidence>
<evidence type="ECO:0000313" key="17">
    <source>
        <dbReference type="EMBL" id="MBI4727743.1"/>
    </source>
</evidence>
<dbReference type="HAMAP" id="MF_00406">
    <property type="entry name" value="FabZ"/>
    <property type="match status" value="1"/>
</dbReference>
<evidence type="ECO:0000256" key="16">
    <source>
        <dbReference type="HAMAP-Rule" id="MF_00406"/>
    </source>
</evidence>
<dbReference type="InterPro" id="IPR029069">
    <property type="entry name" value="HotDog_dom_sf"/>
</dbReference>
<feature type="binding site" evidence="15">
    <location>
        <position position="244"/>
    </location>
    <ligand>
        <name>Zn(2+)</name>
        <dbReference type="ChEBI" id="CHEBI:29105"/>
    </ligand>
</feature>
<comment type="similarity">
    <text evidence="16">Belongs to the thioester dehydratase family. FabZ subfamily.</text>
</comment>
<dbReference type="GO" id="GO:0009245">
    <property type="term" value="P:lipid A biosynthetic process"/>
    <property type="evidence" value="ECO:0007669"/>
    <property type="project" value="UniProtKB-UniRule"/>
</dbReference>
<dbReference type="NCBIfam" id="TIGR00325">
    <property type="entry name" value="lpxC"/>
    <property type="match status" value="1"/>
</dbReference>
<dbReference type="FunFam" id="3.10.129.10:FF:000001">
    <property type="entry name" value="3-hydroxyacyl-[acyl-carrier-protein] dehydratase FabZ"/>
    <property type="match status" value="1"/>
</dbReference>
<dbReference type="Pfam" id="PF03331">
    <property type="entry name" value="LpxC"/>
    <property type="match status" value="1"/>
</dbReference>
<evidence type="ECO:0000256" key="13">
    <source>
        <dbReference type="ARBA" id="ARBA00024535"/>
    </source>
</evidence>
<evidence type="ECO:0000256" key="6">
    <source>
        <dbReference type="ARBA" id="ARBA00022516"/>
    </source>
</evidence>
<comment type="function">
    <text evidence="2 15">Catalyzes the hydrolysis of UDP-3-O-myristoyl-N-acetylglucosamine to form UDP-3-O-myristoylglucosamine and acetate, the committed step in lipid A biosynthesis.</text>
</comment>
<evidence type="ECO:0000256" key="8">
    <source>
        <dbReference type="ARBA" id="ARBA00022723"/>
    </source>
</evidence>
<evidence type="ECO:0000256" key="5">
    <source>
        <dbReference type="ARBA" id="ARBA00022490"/>
    </source>
</evidence>
<sequence length="434" mass="48118">MAKLQKTIVNEARFSGVGVHTGNMTNLTFKPAPAGTGIIFIRTDIPQSPEIPALIEYVVETARGTTLGRDVGGQMVKVHTVEHVLAAIASLEIDNLRVELDNNEPPIGDGSSRPFLDILKQAGTVELDAPRIYFDLPKVVSINDGSVQLVASPSHELRISFTIDFEHHILRSQYASFAISGETFDKELADARTFCLARDVEQLRAQGLIKGGSLNSAVVIGEKEIENKEPLRYPDEFVRHKILDLLGDLTLLGRPLRAHVISIKSGHRSNVKLVKELKKVYDEVERQKKGPVFDINAIAGMLPHRYPFLLVDRILELEEGKRVVGLKNVTINEPFFQGHFPDHPVFPGVLIVEALAQTGAFMILHSVENYHQKLLYFAAIDKVRFRKPVAPGDQLRFELTMVTFKRGICKMAGKALVDGQVVCEAELTAAIVDR</sequence>
<protein>
    <recommendedName>
        <fullName evidence="15 16">Multifunctional fusion protein</fullName>
    </recommendedName>
    <domain>
        <recommendedName>
            <fullName evidence="16">3-hydroxyacyl-[acyl-carrier-protein] dehydratase FabZ</fullName>
            <ecNumber evidence="16">4.2.1.59</ecNumber>
        </recommendedName>
        <alternativeName>
            <fullName evidence="16">(3R)-hydroxymyristoyl-[acyl-carrier-protein] dehydratase</fullName>
        </alternativeName>
        <alternativeName>
            <fullName evidence="16">Beta-hydroxyacyl-ACP dehydratase</fullName>
            <shortName evidence="16">(3R)-hydroxymyristoyl-ACP dehydrase</shortName>
        </alternativeName>
    </domain>
    <domain>
        <recommendedName>
            <fullName evidence="15">UDP-3-O-acyl-N-acetylglucosamine deacetylase</fullName>
            <shortName evidence="15">UDP-3-O-acyl-GlcNAc deacetylase</shortName>
            <ecNumber evidence="15">3.5.1.108</ecNumber>
        </recommendedName>
        <alternativeName>
            <fullName evidence="15">UDP-3-O-[R-3-hydroxymyristoyl]-N-acetylglucosamine deacetylase</fullName>
        </alternativeName>
    </domain>
</protein>
<dbReference type="GO" id="GO:0103117">
    <property type="term" value="F:UDP-3-O-acyl-N-acetylglucosamine deacetylase activity"/>
    <property type="evidence" value="ECO:0007669"/>
    <property type="project" value="UniProtKB-UniRule"/>
</dbReference>
<evidence type="ECO:0000256" key="2">
    <source>
        <dbReference type="ARBA" id="ARBA00002923"/>
    </source>
</evidence>
<dbReference type="SUPFAM" id="SSF54637">
    <property type="entry name" value="Thioesterase/thiol ester dehydrase-isomerase"/>
    <property type="match status" value="1"/>
</dbReference>
<dbReference type="Proteomes" id="UP000736328">
    <property type="component" value="Unassembled WGS sequence"/>
</dbReference>
<dbReference type="EMBL" id="JACQXR010000154">
    <property type="protein sequence ID" value="MBI4727743.1"/>
    <property type="molecule type" value="Genomic_DNA"/>
</dbReference>
<dbReference type="EC" id="4.2.1.59" evidence="16"/>
<dbReference type="CDD" id="cd01288">
    <property type="entry name" value="FabZ"/>
    <property type="match status" value="1"/>
</dbReference>
<dbReference type="HAMAP" id="MF_00388">
    <property type="entry name" value="LpxC"/>
    <property type="match status" value="1"/>
</dbReference>
<evidence type="ECO:0000256" key="10">
    <source>
        <dbReference type="ARBA" id="ARBA00022833"/>
    </source>
</evidence>
<dbReference type="SUPFAM" id="SSF54211">
    <property type="entry name" value="Ribosomal protein S5 domain 2-like"/>
    <property type="match status" value="2"/>
</dbReference>
<keyword evidence="7 15" id="KW-0441">Lipid A biosynthesis</keyword>
<comment type="catalytic activity">
    <reaction evidence="13 15">
        <text>a UDP-3-O-[(3R)-3-hydroxyacyl]-N-acetyl-alpha-D-glucosamine + H2O = a UDP-3-O-[(3R)-3-hydroxyacyl]-alpha-D-glucosamine + acetate</text>
        <dbReference type="Rhea" id="RHEA:67816"/>
        <dbReference type="ChEBI" id="CHEBI:15377"/>
        <dbReference type="ChEBI" id="CHEBI:30089"/>
        <dbReference type="ChEBI" id="CHEBI:137740"/>
        <dbReference type="ChEBI" id="CHEBI:173225"/>
        <dbReference type="EC" id="3.5.1.108"/>
    </reaction>
</comment>
<comment type="subcellular location">
    <subcellularLocation>
        <location evidence="3 16">Cytoplasm</location>
    </subcellularLocation>
</comment>
<evidence type="ECO:0000256" key="9">
    <source>
        <dbReference type="ARBA" id="ARBA00022801"/>
    </source>
</evidence>
<reference evidence="17" key="1">
    <citation type="submission" date="2020-07" db="EMBL/GenBank/DDBJ databases">
        <title>Huge and variable diversity of episymbiotic CPR bacteria and DPANN archaea in groundwater ecosystems.</title>
        <authorList>
            <person name="He C.Y."/>
            <person name="Keren R."/>
            <person name="Whittaker M."/>
            <person name="Farag I.F."/>
            <person name="Doudna J."/>
            <person name="Cate J.H.D."/>
            <person name="Banfield J.F."/>
        </authorList>
    </citation>
    <scope>NUCLEOTIDE SEQUENCE</scope>
    <source>
        <strain evidence="17">NC_groundwater_1520_Pr4_B-0.1um_53_5</strain>
    </source>
</reference>
<dbReference type="EC" id="3.5.1.108" evidence="15"/>
<dbReference type="GO" id="GO:0006633">
    <property type="term" value="P:fatty acid biosynthetic process"/>
    <property type="evidence" value="ECO:0007669"/>
    <property type="project" value="UniProtKB-UniRule"/>
</dbReference>
<comment type="catalytic activity">
    <reaction evidence="16">
        <text>a (3R)-hydroxyacyl-[ACP] = a (2E)-enoyl-[ACP] + H2O</text>
        <dbReference type="Rhea" id="RHEA:13097"/>
        <dbReference type="Rhea" id="RHEA-COMP:9925"/>
        <dbReference type="Rhea" id="RHEA-COMP:9945"/>
        <dbReference type="ChEBI" id="CHEBI:15377"/>
        <dbReference type="ChEBI" id="CHEBI:78784"/>
        <dbReference type="ChEBI" id="CHEBI:78827"/>
        <dbReference type="EC" id="4.2.1.59"/>
    </reaction>
</comment>
<organism evidence="17 18">
    <name type="scientific">candidate division TA06 bacterium</name>
    <dbReference type="NCBI Taxonomy" id="2250710"/>
    <lineage>
        <taxon>Bacteria</taxon>
        <taxon>Bacteria division TA06</taxon>
    </lineage>
</organism>
<feature type="binding site" evidence="15">
    <location>
        <position position="83"/>
    </location>
    <ligand>
        <name>Zn(2+)</name>
        <dbReference type="ChEBI" id="CHEBI:29105"/>
    </ligand>
</feature>
<evidence type="ECO:0000313" key="18">
    <source>
        <dbReference type="Proteomes" id="UP000736328"/>
    </source>
</evidence>
<keyword evidence="10 15" id="KW-0862">Zinc</keyword>
<keyword evidence="8 15" id="KW-0479">Metal-binding</keyword>
<dbReference type="GO" id="GO:0046872">
    <property type="term" value="F:metal ion binding"/>
    <property type="evidence" value="ECO:0007669"/>
    <property type="project" value="UniProtKB-KW"/>
</dbReference>
<feature type="active site" description="Proton donor" evidence="15">
    <location>
        <position position="267"/>
    </location>
</feature>
<evidence type="ECO:0000256" key="15">
    <source>
        <dbReference type="HAMAP-Rule" id="MF_00388"/>
    </source>
</evidence>
<dbReference type="GO" id="GO:0019171">
    <property type="term" value="F:(3R)-hydroxyacyl-[acyl-carrier-protein] dehydratase activity"/>
    <property type="evidence" value="ECO:0007669"/>
    <property type="project" value="UniProtKB-EC"/>
</dbReference>
<keyword evidence="11 15" id="KW-0443">Lipid metabolism</keyword>
<dbReference type="AlphaFoldDB" id="A0A933ML75"/>
<dbReference type="Gene3D" id="3.30.230.20">
    <property type="entry name" value="lpxc deacetylase, domain 1"/>
    <property type="match status" value="1"/>
</dbReference>
<gene>
    <name evidence="15" type="primary">lpxC</name>
    <name evidence="16" type="synonym">fabZ</name>
    <name evidence="17" type="ORF">HY768_11090</name>
</gene>
<comment type="function">
    <text evidence="14 16">Involved in unsaturated fatty acids biosynthesis. Catalyzes the dehydration of short chain beta-hydroxyacyl-ACPs and long chain saturated and unsaturated beta-hydroxyacyl-ACPs.</text>
</comment>
<evidence type="ECO:0000256" key="4">
    <source>
        <dbReference type="ARBA" id="ARBA00005002"/>
    </source>
</evidence>
<comment type="cofactor">
    <cofactor evidence="1 15">
        <name>Zn(2+)</name>
        <dbReference type="ChEBI" id="CHEBI:29105"/>
    </cofactor>
</comment>
<evidence type="ECO:0000256" key="12">
    <source>
        <dbReference type="ARBA" id="ARBA00023239"/>
    </source>
</evidence>
<dbReference type="GO" id="GO:0005737">
    <property type="term" value="C:cytoplasm"/>
    <property type="evidence" value="ECO:0007669"/>
    <property type="project" value="UniProtKB-SubCell"/>
</dbReference>
<evidence type="ECO:0000256" key="3">
    <source>
        <dbReference type="ARBA" id="ARBA00004496"/>
    </source>
</evidence>
<feature type="binding site" evidence="15">
    <location>
        <position position="240"/>
    </location>
    <ligand>
        <name>Zn(2+)</name>
        <dbReference type="ChEBI" id="CHEBI:29105"/>
    </ligand>
</feature>
<comment type="pathway">
    <text evidence="4 15">Glycolipid biosynthesis; lipid IV(A) biosynthesis; lipid IV(A) from (3R)-3-hydroxytetradecanoyl-[acyl-carrier-protein] and UDP-N-acetyl-alpha-D-glucosamine: step 2/6.</text>
</comment>
<dbReference type="NCBIfam" id="NF000582">
    <property type="entry name" value="PRK00006.1"/>
    <property type="match status" value="1"/>
</dbReference>
<dbReference type="Pfam" id="PF07977">
    <property type="entry name" value="FabA"/>
    <property type="match status" value="1"/>
</dbReference>
<evidence type="ECO:0000256" key="1">
    <source>
        <dbReference type="ARBA" id="ARBA00001947"/>
    </source>
</evidence>
<dbReference type="InterPro" id="IPR010084">
    <property type="entry name" value="FabZ"/>
</dbReference>
<dbReference type="InterPro" id="IPR011334">
    <property type="entry name" value="UDP-acyl_GlcNac_deAcase_C"/>
</dbReference>
<dbReference type="GO" id="GO:0016020">
    <property type="term" value="C:membrane"/>
    <property type="evidence" value="ECO:0007669"/>
    <property type="project" value="GOC"/>
</dbReference>
<dbReference type="NCBIfam" id="TIGR01750">
    <property type="entry name" value="fabZ"/>
    <property type="match status" value="1"/>
</dbReference>
<accession>A0A933ML75</accession>
<feature type="active site" evidence="16">
    <location>
        <position position="339"/>
    </location>
</feature>
<evidence type="ECO:0000256" key="11">
    <source>
        <dbReference type="ARBA" id="ARBA00023098"/>
    </source>
</evidence>
<dbReference type="PANTHER" id="PTHR33694:SF1">
    <property type="entry name" value="UDP-3-O-ACYL-N-ACETYLGLUCOSAMINE DEACETYLASE 1, MITOCHONDRIAL-RELATED"/>
    <property type="match status" value="1"/>
</dbReference>
<dbReference type="InterPro" id="IPR004463">
    <property type="entry name" value="UDP-acyl_GlcNac_deAcase"/>
</dbReference>
<dbReference type="Gene3D" id="3.10.129.10">
    <property type="entry name" value="Hotdog Thioesterase"/>
    <property type="match status" value="1"/>
</dbReference>
<proteinExistence type="inferred from homology"/>
<dbReference type="Gene3D" id="3.30.1700.10">
    <property type="entry name" value="lpxc deacetylase, domain 2"/>
    <property type="match status" value="1"/>
</dbReference>
<comment type="caution">
    <text evidence="17">The sequence shown here is derived from an EMBL/GenBank/DDBJ whole genome shotgun (WGS) entry which is preliminary data.</text>
</comment>
<keyword evidence="6 15" id="KW-0444">Lipid biosynthesis</keyword>
<dbReference type="InterPro" id="IPR020568">
    <property type="entry name" value="Ribosomal_Su5_D2-typ_SF"/>
</dbReference>
<evidence type="ECO:0000256" key="14">
    <source>
        <dbReference type="ARBA" id="ARBA00025049"/>
    </source>
</evidence>